<feature type="domain" description="POTRA" evidence="11">
    <location>
        <begin position="97"/>
        <end position="173"/>
    </location>
</feature>
<feature type="region of interest" description="Disordered" evidence="9">
    <location>
        <begin position="45"/>
        <end position="92"/>
    </location>
</feature>
<dbReference type="PROSITE" id="PS51779">
    <property type="entry name" value="POTRA"/>
    <property type="match status" value="1"/>
</dbReference>
<dbReference type="InterPro" id="IPR051544">
    <property type="entry name" value="TPS_OM_transporter"/>
</dbReference>
<evidence type="ECO:0000313" key="13">
    <source>
        <dbReference type="Proteomes" id="UP000660380"/>
    </source>
</evidence>
<comment type="caution">
    <text evidence="12">The sequence shown here is derived from an EMBL/GenBank/DDBJ whole genome shotgun (WGS) entry which is preliminary data.</text>
</comment>
<protein>
    <submittedName>
        <fullName evidence="12">ShlB/FhaC/HecB family hemolysin secretion/activation protein</fullName>
    </submittedName>
</protein>
<dbReference type="EMBL" id="JACJTA010000006">
    <property type="protein sequence ID" value="MBD2603804.1"/>
    <property type="molecule type" value="Genomic_DNA"/>
</dbReference>
<evidence type="ECO:0000256" key="1">
    <source>
        <dbReference type="ARBA" id="ARBA00004442"/>
    </source>
</evidence>
<keyword evidence="3" id="KW-0813">Transport</keyword>
<sequence length="589" mass="65057">MGLPSTLCLLHFTFLIVFSASAWADSGISALPSEEIPDIAQRIDVPNIPPQDIPRSLPPNPQPEQTPLELPPPEDLLPKPTTGQPPPELPGDTLNNIFVRKFEIVGSTVFSSQKLTQLLEEKYTGRNLSFAELFQARSIITDFYVKRGYITSAAIIPPQTLENGIVKIQIIEGSLEGIKINGSRRLHPDYVRSRIALATTAPVNVNRLLEGLRLLQLDPLIANISADLQAGTSPGKNLLQVNIIEAKTLSVTPSIDNGRAPSVGSFRRQIELNQANLLGFGDQLRVGYTNTDGSNEVDVSYTIPLNPRNGTLRLAYGNINSNVIEPPFDKLDIEADSSYYELSYRQPLFQRSREEFAVGFTLSQQQNQTKLGIDNIGGYPLSPGADEEGRTRISALRFFQDWVKRDERQVFAARSQFSFGLGLFDATINESAPDSRFFAWRGQAQWTRLLAADTLLIVRGDIQVADRALVPFEQFGIGGQQTVRGYRQDALLTDNGILFSTEFRLPILKANGNGVLQVAPFIDIGTGWNNGKSNLVQNTLIGAGLGLLWQQENLSARIDYGLPLISIDADKRTLQDNGIYFSIRYSPSF</sequence>
<evidence type="ECO:0000259" key="11">
    <source>
        <dbReference type="PROSITE" id="PS51779"/>
    </source>
</evidence>
<dbReference type="InterPro" id="IPR013686">
    <property type="entry name" value="Polypept-transport_assoc_ShlB"/>
</dbReference>
<organism evidence="12 13">
    <name type="scientific">Scytonema hofmannii FACHB-248</name>
    <dbReference type="NCBI Taxonomy" id="1842502"/>
    <lineage>
        <taxon>Bacteria</taxon>
        <taxon>Bacillati</taxon>
        <taxon>Cyanobacteriota</taxon>
        <taxon>Cyanophyceae</taxon>
        <taxon>Nostocales</taxon>
        <taxon>Scytonemataceae</taxon>
        <taxon>Scytonema</taxon>
    </lineage>
</organism>
<evidence type="ECO:0000256" key="7">
    <source>
        <dbReference type="ARBA" id="ARBA00023136"/>
    </source>
</evidence>
<accession>A0ABR8GL87</accession>
<keyword evidence="4" id="KW-1134">Transmembrane beta strand</keyword>
<name>A0ABR8GL87_9CYAN</name>
<dbReference type="Pfam" id="PF08479">
    <property type="entry name" value="POTRA_2"/>
    <property type="match status" value="1"/>
</dbReference>
<keyword evidence="7" id="KW-0472">Membrane</keyword>
<comment type="similarity">
    <text evidence="2">Belongs to the TPS (TC 1.B.20) family.</text>
</comment>
<evidence type="ECO:0000256" key="4">
    <source>
        <dbReference type="ARBA" id="ARBA00022452"/>
    </source>
</evidence>
<evidence type="ECO:0000256" key="2">
    <source>
        <dbReference type="ARBA" id="ARBA00009055"/>
    </source>
</evidence>
<dbReference type="PANTHER" id="PTHR34597:SF1">
    <property type="entry name" value="HEME_HEMOPEXIN TRANSPORTER PROTEIN HUXB"/>
    <property type="match status" value="1"/>
</dbReference>
<dbReference type="Pfam" id="PF03865">
    <property type="entry name" value="ShlB"/>
    <property type="match status" value="1"/>
</dbReference>
<feature type="signal peptide" evidence="10">
    <location>
        <begin position="1"/>
        <end position="24"/>
    </location>
</feature>
<evidence type="ECO:0000313" key="12">
    <source>
        <dbReference type="EMBL" id="MBD2603804.1"/>
    </source>
</evidence>
<dbReference type="InterPro" id="IPR005565">
    <property type="entry name" value="Hemolysn_activator_HlyB_C"/>
</dbReference>
<keyword evidence="13" id="KW-1185">Reference proteome</keyword>
<reference evidence="12 13" key="1">
    <citation type="journal article" date="2020" name="ISME J.">
        <title>Comparative genomics reveals insights into cyanobacterial evolution and habitat adaptation.</title>
        <authorList>
            <person name="Chen M.Y."/>
            <person name="Teng W.K."/>
            <person name="Zhao L."/>
            <person name="Hu C.X."/>
            <person name="Zhou Y.K."/>
            <person name="Han B.P."/>
            <person name="Song L.R."/>
            <person name="Shu W.S."/>
        </authorList>
    </citation>
    <scope>NUCLEOTIDE SEQUENCE [LARGE SCALE GENOMIC DNA]</scope>
    <source>
        <strain evidence="12 13">FACHB-248</strain>
    </source>
</reference>
<dbReference type="PANTHER" id="PTHR34597">
    <property type="entry name" value="SLR1661 PROTEIN"/>
    <property type="match status" value="1"/>
</dbReference>
<evidence type="ECO:0000256" key="8">
    <source>
        <dbReference type="ARBA" id="ARBA00023237"/>
    </source>
</evidence>
<dbReference type="Proteomes" id="UP000660380">
    <property type="component" value="Unassembled WGS sequence"/>
</dbReference>
<keyword evidence="8" id="KW-0998">Cell outer membrane</keyword>
<keyword evidence="6" id="KW-0653">Protein transport</keyword>
<keyword evidence="10" id="KW-0732">Signal</keyword>
<evidence type="ECO:0000256" key="5">
    <source>
        <dbReference type="ARBA" id="ARBA00022692"/>
    </source>
</evidence>
<evidence type="ECO:0000256" key="10">
    <source>
        <dbReference type="SAM" id="SignalP"/>
    </source>
</evidence>
<dbReference type="Gene3D" id="2.40.160.50">
    <property type="entry name" value="membrane protein fhac: a member of the omp85/tpsb transporter family"/>
    <property type="match status" value="1"/>
</dbReference>
<keyword evidence="5" id="KW-0812">Transmembrane</keyword>
<proteinExistence type="inferred from homology"/>
<gene>
    <name evidence="12" type="ORF">H6G81_04470</name>
</gene>
<evidence type="ECO:0000256" key="9">
    <source>
        <dbReference type="SAM" id="MobiDB-lite"/>
    </source>
</evidence>
<dbReference type="Gene3D" id="3.10.20.310">
    <property type="entry name" value="membrane protein fhac"/>
    <property type="match status" value="1"/>
</dbReference>
<feature type="compositionally biased region" description="Pro residues" evidence="9">
    <location>
        <begin position="47"/>
        <end position="75"/>
    </location>
</feature>
<dbReference type="InterPro" id="IPR034746">
    <property type="entry name" value="POTRA"/>
</dbReference>
<comment type="subcellular location">
    <subcellularLocation>
        <location evidence="1">Cell outer membrane</location>
    </subcellularLocation>
</comment>
<feature type="chain" id="PRO_5047485108" evidence="10">
    <location>
        <begin position="25"/>
        <end position="589"/>
    </location>
</feature>
<evidence type="ECO:0000256" key="6">
    <source>
        <dbReference type="ARBA" id="ARBA00022927"/>
    </source>
</evidence>
<evidence type="ECO:0000256" key="3">
    <source>
        <dbReference type="ARBA" id="ARBA00022448"/>
    </source>
</evidence>